<name>A0A9D1PB08_9FIRM</name>
<feature type="domain" description="Glycoside hydrolase family 9" evidence="3">
    <location>
        <begin position="305"/>
        <end position="723"/>
    </location>
</feature>
<reference evidence="4" key="1">
    <citation type="submission" date="2020-10" db="EMBL/GenBank/DDBJ databases">
        <authorList>
            <person name="Gilroy R."/>
        </authorList>
    </citation>
    <scope>NUCLEOTIDE SEQUENCE</scope>
    <source>
        <strain evidence="4">CHK183-6373</strain>
    </source>
</reference>
<proteinExistence type="predicted"/>
<gene>
    <name evidence="4" type="ORF">IAA64_12650</name>
</gene>
<organism evidence="4 5">
    <name type="scientific">Candidatus Ornithocaccomicrobium faecavium</name>
    <dbReference type="NCBI Taxonomy" id="2840890"/>
    <lineage>
        <taxon>Bacteria</taxon>
        <taxon>Bacillati</taxon>
        <taxon>Bacillota</taxon>
        <taxon>Clostridia</taxon>
        <taxon>Candidatus Ornithocaccomicrobium</taxon>
    </lineage>
</organism>
<dbReference type="EMBL" id="DVOT01000229">
    <property type="protein sequence ID" value="HIV28804.1"/>
    <property type="molecule type" value="Genomic_DNA"/>
</dbReference>
<reference evidence="4" key="2">
    <citation type="journal article" date="2021" name="PeerJ">
        <title>Extensive microbial diversity within the chicken gut microbiome revealed by metagenomics and culture.</title>
        <authorList>
            <person name="Gilroy R."/>
            <person name="Ravi A."/>
            <person name="Getino M."/>
            <person name="Pursley I."/>
            <person name="Horton D.L."/>
            <person name="Alikhan N.F."/>
            <person name="Baker D."/>
            <person name="Gharbi K."/>
            <person name="Hall N."/>
            <person name="Watson M."/>
            <person name="Adriaenssens E.M."/>
            <person name="Foster-Nyarko E."/>
            <person name="Jarju S."/>
            <person name="Secka A."/>
            <person name="Antonio M."/>
            <person name="Oren A."/>
            <person name="Chaudhuri R.R."/>
            <person name="La Ragione R."/>
            <person name="Hildebrand F."/>
            <person name="Pallen M.J."/>
        </authorList>
    </citation>
    <scope>NUCLEOTIDE SEQUENCE</scope>
    <source>
        <strain evidence="4">CHK183-6373</strain>
    </source>
</reference>
<dbReference type="SUPFAM" id="SSF48208">
    <property type="entry name" value="Six-hairpin glycosidases"/>
    <property type="match status" value="1"/>
</dbReference>
<dbReference type="InterPro" id="IPR001701">
    <property type="entry name" value="Glyco_hydro_9"/>
</dbReference>
<dbReference type="Gene3D" id="1.50.10.10">
    <property type="match status" value="1"/>
</dbReference>
<dbReference type="Proteomes" id="UP000886884">
    <property type="component" value="Unassembled WGS sequence"/>
</dbReference>
<keyword evidence="2" id="KW-0624">Polysaccharide degradation</keyword>
<sequence>MYRNLDAYLRDTLYIHQPLPLPEEGRLEEALAQKIPLERRAIAPAHALEGWRELGAGKLTISPAGNITLTSPTVLPQFPPEARDTHHTHYGVSGIRYDLPGEDLRAYNRLCVTLRAQCDGHRAPHLHIQFYNEGEIPLPDKFDREGTHQVNLKNGEWTRILWEIPDLPRDKVTGIAFFNLIAGRDTTSGEYTRYEIADVSIQRVERCEHTRGWQPNPGQLCASFSGYAPEDEKIAIGTGLQGQFQLRRKNETVYSAPIRIEHTPIGTFSVLDFTPLRAEGDYELIAEGAQPLRVRVRANPWRDSAWKALNFLFCERCGYPVPGRHGMCHTDIVASFEGKHKLYLGGWHDAADLSQQTLQSAEIAQALLLLSANAAESALQKRLGEEALWGLEFTLRSRLGKGFRMSSAGITRWTDGLVGNMDDGLARVHDQPFDNYLCAAVEACAYETLGDEGLRQACLRAAREDYAFAKARYEAGLEPPPPWEHSFMTSPALFHAAAGYSAAKLYSATGREAYLQDAAAHAEYVLRCQQTAWPAWDIPIRGFFYRDDTHRVIQHFNHQSREHLFMQCLTELYALAPEHPRANAWYEAIRLYGEYVRAIAGHTMPFGMLPSGIYGIHEAEDEESFRRQHLMAGEEERAHFTAQCRAGKRLSETHYLRAFPVWFSFRGNAAVMLSAGVGAALAGRTLEDPALKTIATRQLQFMVGRNPFAQSLVYGEGDRYAAQYAVHPGEMVGEMPVGMQSFGDTDEPYWPQAANATYKEVWTSTVGRYLLLLSALEVDL</sequence>
<evidence type="ECO:0000256" key="2">
    <source>
        <dbReference type="ARBA" id="ARBA00023326"/>
    </source>
</evidence>
<evidence type="ECO:0000259" key="3">
    <source>
        <dbReference type="Pfam" id="PF00759"/>
    </source>
</evidence>
<dbReference type="Pfam" id="PF00759">
    <property type="entry name" value="Glyco_hydro_9"/>
    <property type="match status" value="1"/>
</dbReference>
<evidence type="ECO:0000313" key="5">
    <source>
        <dbReference type="Proteomes" id="UP000886884"/>
    </source>
</evidence>
<dbReference type="GO" id="GO:0004553">
    <property type="term" value="F:hydrolase activity, hydrolyzing O-glycosyl compounds"/>
    <property type="evidence" value="ECO:0007669"/>
    <property type="project" value="InterPro"/>
</dbReference>
<comment type="caution">
    <text evidence="4">The sequence shown here is derived from an EMBL/GenBank/DDBJ whole genome shotgun (WGS) entry which is preliminary data.</text>
</comment>
<evidence type="ECO:0000256" key="1">
    <source>
        <dbReference type="ARBA" id="ARBA00023277"/>
    </source>
</evidence>
<dbReference type="InterPro" id="IPR012341">
    <property type="entry name" value="6hp_glycosidase-like_sf"/>
</dbReference>
<evidence type="ECO:0000313" key="4">
    <source>
        <dbReference type="EMBL" id="HIV28804.1"/>
    </source>
</evidence>
<accession>A0A9D1PB08</accession>
<dbReference type="GO" id="GO:0000272">
    <property type="term" value="P:polysaccharide catabolic process"/>
    <property type="evidence" value="ECO:0007669"/>
    <property type="project" value="UniProtKB-KW"/>
</dbReference>
<keyword evidence="4" id="KW-0378">Hydrolase</keyword>
<dbReference type="AlphaFoldDB" id="A0A9D1PB08"/>
<keyword evidence="1" id="KW-0119">Carbohydrate metabolism</keyword>
<dbReference type="InterPro" id="IPR008928">
    <property type="entry name" value="6-hairpin_glycosidase_sf"/>
</dbReference>
<protein>
    <submittedName>
        <fullName evidence="4">Glycoside hydrolase family 9 protein</fullName>
    </submittedName>
</protein>